<dbReference type="Proteomes" id="UP001319200">
    <property type="component" value="Unassembled WGS sequence"/>
</dbReference>
<name>A0AAP2DRP7_9BACT</name>
<dbReference type="AlphaFoldDB" id="A0AAP2DRP7"/>
<organism evidence="1 2">
    <name type="scientific">Chryseosolibacter histidini</name>
    <dbReference type="NCBI Taxonomy" id="2782349"/>
    <lineage>
        <taxon>Bacteria</taxon>
        <taxon>Pseudomonadati</taxon>
        <taxon>Bacteroidota</taxon>
        <taxon>Cytophagia</taxon>
        <taxon>Cytophagales</taxon>
        <taxon>Chryseotaleaceae</taxon>
        <taxon>Chryseosolibacter</taxon>
    </lineage>
</organism>
<dbReference type="EMBL" id="JAHESF010000034">
    <property type="protein sequence ID" value="MBT1700093.1"/>
    <property type="molecule type" value="Genomic_DNA"/>
</dbReference>
<proteinExistence type="predicted"/>
<protein>
    <submittedName>
        <fullName evidence="1">Uncharacterized protein</fullName>
    </submittedName>
</protein>
<sequence length="110" mass="12797">MEKLLVKDISIALNRKRGKFTLSFNDQVYEQNVCEFIQTFSFLVGKNIEAYLMSTDSCYDTVRIPLTGCGKSITLDLADFITFREVYSQQMFLLKLEDLLVRQRVQPAFH</sequence>
<comment type="caution">
    <text evidence="1">The sequence shown here is derived from an EMBL/GenBank/DDBJ whole genome shotgun (WGS) entry which is preliminary data.</text>
</comment>
<gene>
    <name evidence="1" type="ORF">KK083_24610</name>
</gene>
<accession>A0AAP2DRP7</accession>
<reference evidence="1 2" key="1">
    <citation type="submission" date="2021-05" db="EMBL/GenBank/DDBJ databases">
        <title>A Polyphasic approach of four new species of the genus Ohtaekwangia: Ohtaekwangia histidinii sp. nov., Ohtaekwangia cretensis sp. nov., Ohtaekwangia indiensis sp. nov., Ohtaekwangia reichenbachii sp. nov. from diverse environment.</title>
        <authorList>
            <person name="Octaviana S."/>
        </authorList>
    </citation>
    <scope>NUCLEOTIDE SEQUENCE [LARGE SCALE GENOMIC DNA]</scope>
    <source>
        <strain evidence="1 2">PWU4</strain>
    </source>
</reference>
<evidence type="ECO:0000313" key="1">
    <source>
        <dbReference type="EMBL" id="MBT1700093.1"/>
    </source>
</evidence>
<evidence type="ECO:0000313" key="2">
    <source>
        <dbReference type="Proteomes" id="UP001319200"/>
    </source>
</evidence>
<dbReference type="RefSeq" id="WP_254168449.1">
    <property type="nucleotide sequence ID" value="NZ_JAHESF010000034.1"/>
</dbReference>
<keyword evidence="2" id="KW-1185">Reference proteome</keyword>